<reference evidence="1" key="1">
    <citation type="journal article" date="2022" name="Front. Microbiol.">
        <title>Species classification and novel plasmid identifications in Arcobacter cryaerophilus and Arcobacter cryaerophilus-like organisms.</title>
        <authorList>
            <person name="Zhou G."/>
            <person name="Wang M."/>
            <person name="Wang H."/>
            <person name="Chen X."/>
            <person name="Gu Y."/>
            <person name="Shao Z."/>
            <person name="Zhang J."/>
            <person name="Zhang M."/>
        </authorList>
    </citation>
    <scope>NUCLEOTIDE SEQUENCE</scope>
    <source>
        <strain evidence="1">ICDCAC48</strain>
    </source>
</reference>
<dbReference type="RefSeq" id="WP_263514128.1">
    <property type="nucleotide sequence ID" value="NZ_CP099556.1"/>
</dbReference>
<proteinExistence type="predicted"/>
<protein>
    <submittedName>
        <fullName evidence="1">Uncharacterized protein</fullName>
    </submittedName>
</protein>
<name>A0AA46N357_9BACT</name>
<gene>
    <name evidence="1" type="ORF">NGX11_06275</name>
</gene>
<sequence length="144" mass="17005">MRTNYKNFTNEKNEVNNEMLRDILKKLNINDFIIDQIIVRYCTSNLIKQFLKELTELKESENPINLVLSFFLLADKMKPITCNKKTLSKLTGLTERMIDERRRARKIPFIQLSGNDEKAGRKIIVFDPTEVTNYLYLEKVRTIS</sequence>
<dbReference type="EMBL" id="CP099556">
    <property type="protein sequence ID" value="UYF42513.1"/>
    <property type="molecule type" value="Genomic_DNA"/>
</dbReference>
<accession>A0AA46N357</accession>
<organism evidence="1 2">
    <name type="scientific">Aliarcobacter cryaerophilus</name>
    <dbReference type="NCBI Taxonomy" id="28198"/>
    <lineage>
        <taxon>Bacteria</taxon>
        <taxon>Pseudomonadati</taxon>
        <taxon>Campylobacterota</taxon>
        <taxon>Epsilonproteobacteria</taxon>
        <taxon>Campylobacterales</taxon>
        <taxon>Arcobacteraceae</taxon>
        <taxon>Aliarcobacter</taxon>
    </lineage>
</organism>
<evidence type="ECO:0000313" key="1">
    <source>
        <dbReference type="EMBL" id="UYF42513.1"/>
    </source>
</evidence>
<evidence type="ECO:0000313" key="2">
    <source>
        <dbReference type="Proteomes" id="UP001164100"/>
    </source>
</evidence>
<dbReference type="Proteomes" id="UP001164100">
    <property type="component" value="Chromosome"/>
</dbReference>
<dbReference type="AlphaFoldDB" id="A0AA46N357"/>